<dbReference type="EMBL" id="JBBHLL010000424">
    <property type="protein sequence ID" value="KAK7803329.1"/>
    <property type="molecule type" value="Genomic_DNA"/>
</dbReference>
<name>A0AAW0HKR6_MYOGA</name>
<gene>
    <name evidence="1" type="ORF">U0070_024526</name>
</gene>
<proteinExistence type="predicted"/>
<evidence type="ECO:0000313" key="2">
    <source>
        <dbReference type="Proteomes" id="UP001488838"/>
    </source>
</evidence>
<reference evidence="1 2" key="1">
    <citation type="journal article" date="2023" name="bioRxiv">
        <title>Conserved and derived expression patterns and positive selection on dental genes reveal complex evolutionary context of ever-growing rodent molars.</title>
        <authorList>
            <person name="Calamari Z.T."/>
            <person name="Song A."/>
            <person name="Cohen E."/>
            <person name="Akter M."/>
            <person name="Roy R.D."/>
            <person name="Hallikas O."/>
            <person name="Christensen M.M."/>
            <person name="Li P."/>
            <person name="Marangoni P."/>
            <person name="Jernvall J."/>
            <person name="Klein O.D."/>
        </authorList>
    </citation>
    <scope>NUCLEOTIDE SEQUENCE [LARGE SCALE GENOMIC DNA]</scope>
    <source>
        <strain evidence="1">V071</strain>
    </source>
</reference>
<protein>
    <submittedName>
        <fullName evidence="1">Uncharacterized protein</fullName>
    </submittedName>
</protein>
<dbReference type="AlphaFoldDB" id="A0AAW0HKR6"/>
<sequence length="28" mass="3210">MTVCSSILRTLRGRRSVEISCYASHIRN</sequence>
<evidence type="ECO:0000313" key="1">
    <source>
        <dbReference type="EMBL" id="KAK7803329.1"/>
    </source>
</evidence>
<comment type="caution">
    <text evidence="1">The sequence shown here is derived from an EMBL/GenBank/DDBJ whole genome shotgun (WGS) entry which is preliminary data.</text>
</comment>
<organism evidence="1 2">
    <name type="scientific">Myodes glareolus</name>
    <name type="common">Bank vole</name>
    <name type="synonym">Clethrionomys glareolus</name>
    <dbReference type="NCBI Taxonomy" id="447135"/>
    <lineage>
        <taxon>Eukaryota</taxon>
        <taxon>Metazoa</taxon>
        <taxon>Chordata</taxon>
        <taxon>Craniata</taxon>
        <taxon>Vertebrata</taxon>
        <taxon>Euteleostomi</taxon>
        <taxon>Mammalia</taxon>
        <taxon>Eutheria</taxon>
        <taxon>Euarchontoglires</taxon>
        <taxon>Glires</taxon>
        <taxon>Rodentia</taxon>
        <taxon>Myomorpha</taxon>
        <taxon>Muroidea</taxon>
        <taxon>Cricetidae</taxon>
        <taxon>Arvicolinae</taxon>
        <taxon>Myodes</taxon>
    </lineage>
</organism>
<keyword evidence="2" id="KW-1185">Reference proteome</keyword>
<accession>A0AAW0HKR6</accession>
<dbReference type="Proteomes" id="UP001488838">
    <property type="component" value="Unassembled WGS sequence"/>
</dbReference>